<proteinExistence type="predicted"/>
<name>A0AA39XVY8_9PEZI</name>
<sequence length="212" mass="23485">MELTRGPMVTGSFGQLEGAEKQLLDCGPERMLVSNHIGWKPRFAKLKLSRSPARQQNLSLPPVTSGSPFSTIRPIAPSEGGNWVLMRCSNQEGMPLAARWKPTSQRPNRLSIASDLVRFCNHQLKTDNKPLFLSSLTKCTGLTLLGYGYIEPVPDLPQDSRSSAPAAEHNRVRGNPPRPPFHSVEAATQATDWRNAGAQFFLLLRLLERHHG</sequence>
<gene>
    <name evidence="2" type="ORF">B0T16DRAFT_212329</name>
</gene>
<dbReference type="Proteomes" id="UP001174936">
    <property type="component" value="Unassembled WGS sequence"/>
</dbReference>
<dbReference type="AlphaFoldDB" id="A0AA39XVY8"/>
<accession>A0AA39XVY8</accession>
<protein>
    <submittedName>
        <fullName evidence="2">Uncharacterized protein</fullName>
    </submittedName>
</protein>
<feature type="region of interest" description="Disordered" evidence="1">
    <location>
        <begin position="156"/>
        <end position="183"/>
    </location>
</feature>
<dbReference type="EMBL" id="JAULSV010000006">
    <property type="protein sequence ID" value="KAK0641251.1"/>
    <property type="molecule type" value="Genomic_DNA"/>
</dbReference>
<comment type="caution">
    <text evidence="2">The sequence shown here is derived from an EMBL/GenBank/DDBJ whole genome shotgun (WGS) entry which is preliminary data.</text>
</comment>
<evidence type="ECO:0000313" key="2">
    <source>
        <dbReference type="EMBL" id="KAK0641251.1"/>
    </source>
</evidence>
<keyword evidence="3" id="KW-1185">Reference proteome</keyword>
<organism evidence="2 3">
    <name type="scientific">Cercophora newfieldiana</name>
    <dbReference type="NCBI Taxonomy" id="92897"/>
    <lineage>
        <taxon>Eukaryota</taxon>
        <taxon>Fungi</taxon>
        <taxon>Dikarya</taxon>
        <taxon>Ascomycota</taxon>
        <taxon>Pezizomycotina</taxon>
        <taxon>Sordariomycetes</taxon>
        <taxon>Sordariomycetidae</taxon>
        <taxon>Sordariales</taxon>
        <taxon>Lasiosphaeriaceae</taxon>
        <taxon>Cercophora</taxon>
    </lineage>
</organism>
<evidence type="ECO:0000313" key="3">
    <source>
        <dbReference type="Proteomes" id="UP001174936"/>
    </source>
</evidence>
<reference evidence="2" key="1">
    <citation type="submission" date="2023-06" db="EMBL/GenBank/DDBJ databases">
        <title>Genome-scale phylogeny and comparative genomics of the fungal order Sordariales.</title>
        <authorList>
            <consortium name="Lawrence Berkeley National Laboratory"/>
            <person name="Hensen N."/>
            <person name="Bonometti L."/>
            <person name="Westerberg I."/>
            <person name="Brannstrom I.O."/>
            <person name="Guillou S."/>
            <person name="Cros-Aarteil S."/>
            <person name="Calhoun S."/>
            <person name="Haridas S."/>
            <person name="Kuo A."/>
            <person name="Mondo S."/>
            <person name="Pangilinan J."/>
            <person name="Riley R."/>
            <person name="Labutti K."/>
            <person name="Andreopoulos B."/>
            <person name="Lipzen A."/>
            <person name="Chen C."/>
            <person name="Yanf M."/>
            <person name="Daum C."/>
            <person name="Ng V."/>
            <person name="Clum A."/>
            <person name="Steindorff A."/>
            <person name="Ohm R."/>
            <person name="Martin F."/>
            <person name="Silar P."/>
            <person name="Natvig D."/>
            <person name="Lalanne C."/>
            <person name="Gautier V."/>
            <person name="Ament-Velasquez S.L."/>
            <person name="Kruys A."/>
            <person name="Hutchinson M.I."/>
            <person name="Powell A.J."/>
            <person name="Barry K."/>
            <person name="Miller A.N."/>
            <person name="Grigoriev I.V."/>
            <person name="Debuchy R."/>
            <person name="Gladieux P."/>
            <person name="Thoren M.H."/>
            <person name="Johannesson H."/>
        </authorList>
    </citation>
    <scope>NUCLEOTIDE SEQUENCE</scope>
    <source>
        <strain evidence="2">SMH2532-1</strain>
    </source>
</reference>
<evidence type="ECO:0000256" key="1">
    <source>
        <dbReference type="SAM" id="MobiDB-lite"/>
    </source>
</evidence>